<name>R2PVS9_9ENTE</name>
<dbReference type="SUPFAM" id="SSF53474">
    <property type="entry name" value="alpha/beta-Hydrolases"/>
    <property type="match status" value="1"/>
</dbReference>
<dbReference type="Gene3D" id="3.40.50.1820">
    <property type="entry name" value="alpha/beta hydrolase"/>
    <property type="match status" value="1"/>
</dbReference>
<dbReference type="InterPro" id="IPR029058">
    <property type="entry name" value="AB_hydrolase_fold"/>
</dbReference>
<dbReference type="RefSeq" id="WP_010759358.1">
    <property type="nucleotide sequence ID" value="NZ_ASWD01000003.1"/>
</dbReference>
<evidence type="ECO:0008006" key="3">
    <source>
        <dbReference type="Google" id="ProtNLM"/>
    </source>
</evidence>
<dbReference type="Pfam" id="PF06028">
    <property type="entry name" value="DUF915"/>
    <property type="match status" value="1"/>
</dbReference>
<dbReference type="HOGENOM" id="CLU_077377_0_0_9"/>
<comment type="caution">
    <text evidence="1">The sequence shown here is derived from an EMBL/GenBank/DDBJ whole genome shotgun (WGS) entry which is preliminary data.</text>
</comment>
<keyword evidence="2" id="KW-1185">Reference proteome</keyword>
<dbReference type="EMBL" id="AJAQ01000045">
    <property type="protein sequence ID" value="EOH88602.1"/>
    <property type="molecule type" value="Genomic_DNA"/>
</dbReference>
<dbReference type="STRING" id="160454.RV10_GL000418"/>
<evidence type="ECO:0000313" key="2">
    <source>
        <dbReference type="Proteomes" id="UP000013782"/>
    </source>
</evidence>
<evidence type="ECO:0000313" key="1">
    <source>
        <dbReference type="EMBL" id="EOH88602.1"/>
    </source>
</evidence>
<accession>R2PVS9</accession>
<dbReference type="PATRIC" id="fig|1158607.3.peg.4401"/>
<dbReference type="eggNOG" id="COG4814">
    <property type="taxonomic scope" value="Bacteria"/>
</dbReference>
<protein>
    <recommendedName>
        <fullName evidence="3">Alpha/beta hydrolase</fullName>
    </recommendedName>
</protein>
<gene>
    <name evidence="1" type="ORF">UAU_04422</name>
</gene>
<organism evidence="1 2">
    <name type="scientific">Enterococcus pallens ATCC BAA-351</name>
    <dbReference type="NCBI Taxonomy" id="1158607"/>
    <lineage>
        <taxon>Bacteria</taxon>
        <taxon>Bacillati</taxon>
        <taxon>Bacillota</taxon>
        <taxon>Bacilli</taxon>
        <taxon>Lactobacillales</taxon>
        <taxon>Enterococcaceae</taxon>
        <taxon>Enterococcus</taxon>
    </lineage>
</organism>
<dbReference type="Proteomes" id="UP000013782">
    <property type="component" value="Unassembled WGS sequence"/>
</dbReference>
<dbReference type="InterPro" id="IPR010315">
    <property type="entry name" value="DUF915_hydro-like"/>
</dbReference>
<dbReference type="AlphaFoldDB" id="R2PVS9"/>
<sequence>MKKLAKLFALLIAFLSVIGLVYYAQIRYFSSGSLTKQKGVRYSNTPTVFIHGYQGSSLSFGPLLKQLESENIAKREMTIVVKPDGKLSVEGKLTHTHANPTIMVLFSEDVTDEIQQSQWIEKVMAYLYQQHVTTVNLVAHSMGGVSALRYLLEYAGSKVPRVAKLVTIAAPFNDLEIAEDTEEIFAYELTEGGPVGRTPIYDYFDRAMNQLPNNLDILNVAGDLQDGSESDGSVSTHSAFSLRFLLQKHTKNYQEVLIKGRNGGHSAITRSRQLRNDLTTFLWK</sequence>
<reference evidence="1 2" key="1">
    <citation type="submission" date="2013-02" db="EMBL/GenBank/DDBJ databases">
        <title>The Genome Sequence of Enterococcus pallens BAA-351.</title>
        <authorList>
            <consortium name="The Broad Institute Genome Sequencing Platform"/>
            <consortium name="The Broad Institute Genome Sequencing Center for Infectious Disease"/>
            <person name="Earl A.M."/>
            <person name="Gilmore M.S."/>
            <person name="Lebreton F."/>
            <person name="Walker B."/>
            <person name="Young S.K."/>
            <person name="Zeng Q."/>
            <person name="Gargeya S."/>
            <person name="Fitzgerald M."/>
            <person name="Haas B."/>
            <person name="Abouelleil A."/>
            <person name="Alvarado L."/>
            <person name="Arachchi H.M."/>
            <person name="Berlin A.M."/>
            <person name="Chapman S.B."/>
            <person name="Dewar J."/>
            <person name="Goldberg J."/>
            <person name="Griggs A."/>
            <person name="Gujja S."/>
            <person name="Hansen M."/>
            <person name="Howarth C."/>
            <person name="Imamovic A."/>
            <person name="Larimer J."/>
            <person name="McCowan C."/>
            <person name="Murphy C."/>
            <person name="Neiman D."/>
            <person name="Pearson M."/>
            <person name="Priest M."/>
            <person name="Roberts A."/>
            <person name="Saif S."/>
            <person name="Shea T."/>
            <person name="Sisk P."/>
            <person name="Sykes S."/>
            <person name="Wortman J."/>
            <person name="Nusbaum C."/>
            <person name="Birren B."/>
        </authorList>
    </citation>
    <scope>NUCLEOTIDE SEQUENCE [LARGE SCALE GENOMIC DNA]</scope>
    <source>
        <strain evidence="1 2">ATCC BAA-351</strain>
    </source>
</reference>
<proteinExistence type="predicted"/>
<dbReference type="OrthoDB" id="503948at2"/>